<evidence type="ECO:0000313" key="2">
    <source>
        <dbReference type="EMBL" id="MBB5689278.1"/>
    </source>
</evidence>
<dbReference type="Proteomes" id="UP000562254">
    <property type="component" value="Unassembled WGS sequence"/>
</dbReference>
<evidence type="ECO:0000256" key="1">
    <source>
        <dbReference type="SAM" id="Phobius"/>
    </source>
</evidence>
<dbReference type="EMBL" id="JACIJE010000003">
    <property type="protein sequence ID" value="MBB5689278.1"/>
    <property type="molecule type" value="Genomic_DNA"/>
</dbReference>
<proteinExistence type="predicted"/>
<gene>
    <name evidence="2" type="ORF">FHS88_001403</name>
</gene>
<name>A0A840XL84_9PROT</name>
<organism evidence="2 3">
    <name type="scientific">Neoroseomonas alkaliterrae</name>
    <dbReference type="NCBI Taxonomy" id="1452450"/>
    <lineage>
        <taxon>Bacteria</taxon>
        <taxon>Pseudomonadati</taxon>
        <taxon>Pseudomonadota</taxon>
        <taxon>Alphaproteobacteria</taxon>
        <taxon>Acetobacterales</taxon>
        <taxon>Acetobacteraceae</taxon>
        <taxon>Neoroseomonas</taxon>
    </lineage>
</organism>
<reference evidence="2 3" key="1">
    <citation type="submission" date="2020-08" db="EMBL/GenBank/DDBJ databases">
        <title>Genomic Encyclopedia of Type Strains, Phase IV (KMG-IV): sequencing the most valuable type-strain genomes for metagenomic binning, comparative biology and taxonomic classification.</title>
        <authorList>
            <person name="Goeker M."/>
        </authorList>
    </citation>
    <scope>NUCLEOTIDE SEQUENCE [LARGE SCALE GENOMIC DNA]</scope>
    <source>
        <strain evidence="2 3">DSM 25895</strain>
    </source>
</reference>
<keyword evidence="1" id="KW-0812">Transmembrane</keyword>
<sequence length="51" mass="5696">MAEQQSYEFVEVKATDILAERQAAWGGFTTFITWSTAAVAIALILLYLIWG</sequence>
<dbReference type="Gene3D" id="1.20.5.160">
    <property type="entry name" value="Bacterial aa3 type cytochrome c oxidase subunit IV"/>
    <property type="match status" value="1"/>
</dbReference>
<keyword evidence="1" id="KW-1133">Transmembrane helix</keyword>
<dbReference type="RefSeq" id="WP_184482879.1">
    <property type="nucleotide sequence ID" value="NZ_JAAEDJ010000221.1"/>
</dbReference>
<evidence type="ECO:0008006" key="4">
    <source>
        <dbReference type="Google" id="ProtNLM"/>
    </source>
</evidence>
<keyword evidence="3" id="KW-1185">Reference proteome</keyword>
<protein>
    <recommendedName>
        <fullName evidence="4">Preprotein translocase subunit SecE</fullName>
    </recommendedName>
</protein>
<keyword evidence="1" id="KW-0472">Membrane</keyword>
<evidence type="ECO:0000313" key="3">
    <source>
        <dbReference type="Proteomes" id="UP000562254"/>
    </source>
</evidence>
<comment type="caution">
    <text evidence="2">The sequence shown here is derived from an EMBL/GenBank/DDBJ whole genome shotgun (WGS) entry which is preliminary data.</text>
</comment>
<dbReference type="InterPro" id="IPR036596">
    <property type="entry name" value="Cyt-C_aa3_sf"/>
</dbReference>
<feature type="transmembrane region" description="Helical" evidence="1">
    <location>
        <begin position="31"/>
        <end position="50"/>
    </location>
</feature>
<dbReference type="AlphaFoldDB" id="A0A840XL84"/>
<accession>A0A840XL84</accession>